<gene>
    <name evidence="2" type="primary">Cni-sel-7</name>
    <name evidence="2" type="synonym">Cnig_chr_X.g26380</name>
    <name evidence="2" type="ORF">B9Z55_026380</name>
</gene>
<dbReference type="AlphaFoldDB" id="A0A2G5T366"/>
<reference evidence="3" key="1">
    <citation type="submission" date="2017-10" db="EMBL/GenBank/DDBJ databases">
        <title>Rapid genome shrinkage in a self-fertile nematode reveals novel sperm competition proteins.</title>
        <authorList>
            <person name="Yin D."/>
            <person name="Schwarz E.M."/>
            <person name="Thomas C.G."/>
            <person name="Felde R.L."/>
            <person name="Korf I.F."/>
            <person name="Cutter A.D."/>
            <person name="Schartner C.M."/>
            <person name="Ralston E.J."/>
            <person name="Meyer B.J."/>
            <person name="Haag E.S."/>
        </authorList>
    </citation>
    <scope>NUCLEOTIDE SEQUENCE [LARGE SCALE GENOMIC DNA]</scope>
    <source>
        <strain evidence="3">JU1422</strain>
    </source>
</reference>
<name>A0A2G5T366_9PELO</name>
<sequence length="415" mass="46827">MIEFKVDKLGSIRGDMLFNDSSSCLVLLCSFQSEHLTLPLSPFNLKHSDHMNKRWRMKWRVWGGVLKNTHKNENEIVHHHMANPHNTAPQPTPQQQFQMAQIPLAAFFDNNESKTILNSMSHRLNDMDLKLSLILELLATRLPDQRIPSIFTSPPQTVISEAPPQSFTPSATNSTSDKTTSSLKSLFQTEIKTEDSDGDLDMEGEEDTEELFENESQPSQRNQSPKETEVEDEKVLADGPFPEGAVKRAAEKAARSFQSTQPKVFAWQILRESVTDDELRNVQISLRTFHGETADHLLGRQLPKIRLVVEATMRYFKWESLSTEGQLGKAKLILSHLKNNAKVRNWTLREGRPNRVAPATPPVNVDMVWKRYLALLSPANFATGILPNLAQNLCNGGTQSPTIPQIDPSLFKVES</sequence>
<evidence type="ECO:0000313" key="2">
    <source>
        <dbReference type="EMBL" id="PIC21609.1"/>
    </source>
</evidence>
<dbReference type="STRING" id="1611254.A0A2G5T366"/>
<protein>
    <submittedName>
        <fullName evidence="2">Uncharacterized protein</fullName>
    </submittedName>
</protein>
<feature type="compositionally biased region" description="Low complexity" evidence="1">
    <location>
        <begin position="170"/>
        <end position="186"/>
    </location>
</feature>
<dbReference type="EMBL" id="PDUG01000006">
    <property type="protein sequence ID" value="PIC21609.1"/>
    <property type="molecule type" value="Genomic_DNA"/>
</dbReference>
<feature type="region of interest" description="Disordered" evidence="1">
    <location>
        <begin position="153"/>
        <end position="241"/>
    </location>
</feature>
<feature type="compositionally biased region" description="Basic and acidic residues" evidence="1">
    <location>
        <begin position="224"/>
        <end position="236"/>
    </location>
</feature>
<feature type="compositionally biased region" description="Polar residues" evidence="1">
    <location>
        <begin position="153"/>
        <end position="169"/>
    </location>
</feature>
<feature type="compositionally biased region" description="Acidic residues" evidence="1">
    <location>
        <begin position="196"/>
        <end position="213"/>
    </location>
</feature>
<accession>A0A2G5T366</accession>
<dbReference type="OrthoDB" id="5876852at2759"/>
<evidence type="ECO:0000313" key="3">
    <source>
        <dbReference type="Proteomes" id="UP000230233"/>
    </source>
</evidence>
<proteinExistence type="predicted"/>
<dbReference type="Proteomes" id="UP000230233">
    <property type="component" value="Chromosome X"/>
</dbReference>
<comment type="caution">
    <text evidence="2">The sequence shown here is derived from an EMBL/GenBank/DDBJ whole genome shotgun (WGS) entry which is preliminary data.</text>
</comment>
<organism evidence="2 3">
    <name type="scientific">Caenorhabditis nigoni</name>
    <dbReference type="NCBI Taxonomy" id="1611254"/>
    <lineage>
        <taxon>Eukaryota</taxon>
        <taxon>Metazoa</taxon>
        <taxon>Ecdysozoa</taxon>
        <taxon>Nematoda</taxon>
        <taxon>Chromadorea</taxon>
        <taxon>Rhabditida</taxon>
        <taxon>Rhabditina</taxon>
        <taxon>Rhabditomorpha</taxon>
        <taxon>Rhabditoidea</taxon>
        <taxon>Rhabditidae</taxon>
        <taxon>Peloderinae</taxon>
        <taxon>Caenorhabditis</taxon>
    </lineage>
</organism>
<evidence type="ECO:0000256" key="1">
    <source>
        <dbReference type="SAM" id="MobiDB-lite"/>
    </source>
</evidence>
<feature type="compositionally biased region" description="Polar residues" evidence="1">
    <location>
        <begin position="214"/>
        <end position="223"/>
    </location>
</feature>
<keyword evidence="3" id="KW-1185">Reference proteome</keyword>